<accession>A0A3P7JV74</accession>
<dbReference type="OrthoDB" id="5875046at2759"/>
<dbReference type="Proteomes" id="UP000270094">
    <property type="component" value="Unassembled WGS sequence"/>
</dbReference>
<gene>
    <name evidence="1" type="ORF">SVUK_LOCUS15145</name>
</gene>
<evidence type="ECO:0000313" key="1">
    <source>
        <dbReference type="EMBL" id="VDM80147.1"/>
    </source>
</evidence>
<dbReference type="AlphaFoldDB" id="A0A3P7JV74"/>
<sequence>MKPFNRIPEGVSKYIIEFYMRHADVLINNTNVRTLEANTMRAVAMKRLIADLEEFFGFHVTEKKIRNHFDHVRAKILLKSGAINCVGAKRKRFLRKNAAHFSVGDLKFPKRIFLTPGEELLMKYYKGLPMEVEVNNDEPVS</sequence>
<reference evidence="1 2" key="1">
    <citation type="submission" date="2018-11" db="EMBL/GenBank/DDBJ databases">
        <authorList>
            <consortium name="Pathogen Informatics"/>
        </authorList>
    </citation>
    <scope>NUCLEOTIDE SEQUENCE [LARGE SCALE GENOMIC DNA]</scope>
</reference>
<protein>
    <submittedName>
        <fullName evidence="1">Uncharacterized protein</fullName>
    </submittedName>
</protein>
<keyword evidence="2" id="KW-1185">Reference proteome</keyword>
<proteinExistence type="predicted"/>
<name>A0A3P7JV74_STRVU</name>
<dbReference type="EMBL" id="UYYB01107512">
    <property type="protein sequence ID" value="VDM80147.1"/>
    <property type="molecule type" value="Genomic_DNA"/>
</dbReference>
<evidence type="ECO:0000313" key="2">
    <source>
        <dbReference type="Proteomes" id="UP000270094"/>
    </source>
</evidence>
<organism evidence="1 2">
    <name type="scientific">Strongylus vulgaris</name>
    <name type="common">Blood worm</name>
    <dbReference type="NCBI Taxonomy" id="40348"/>
    <lineage>
        <taxon>Eukaryota</taxon>
        <taxon>Metazoa</taxon>
        <taxon>Ecdysozoa</taxon>
        <taxon>Nematoda</taxon>
        <taxon>Chromadorea</taxon>
        <taxon>Rhabditida</taxon>
        <taxon>Rhabditina</taxon>
        <taxon>Rhabditomorpha</taxon>
        <taxon>Strongyloidea</taxon>
        <taxon>Strongylidae</taxon>
        <taxon>Strongylus</taxon>
    </lineage>
</organism>